<dbReference type="RefSeq" id="XP_022485839.1">
    <property type="nucleotide sequence ID" value="XM_022634445.1"/>
</dbReference>
<dbReference type="Proteomes" id="UP000177622">
    <property type="component" value="Unassembled WGS sequence"/>
</dbReference>
<reference evidence="1 2" key="1">
    <citation type="journal article" date="2016" name="Sci. Rep.">
        <title>Penicillium arizonense, a new, genome sequenced fungal species, reveals a high chemical diversity in secreted metabolites.</title>
        <authorList>
            <person name="Grijseels S."/>
            <person name="Nielsen J.C."/>
            <person name="Randelovic M."/>
            <person name="Nielsen J."/>
            <person name="Nielsen K.F."/>
            <person name="Workman M."/>
            <person name="Frisvad J.C."/>
        </authorList>
    </citation>
    <scope>NUCLEOTIDE SEQUENCE [LARGE SCALE GENOMIC DNA]</scope>
    <source>
        <strain evidence="1 2">CBS 141311</strain>
    </source>
</reference>
<keyword evidence="2" id="KW-1185">Reference proteome</keyword>
<comment type="caution">
    <text evidence="1">The sequence shown here is derived from an EMBL/GenBank/DDBJ whole genome shotgun (WGS) entry which is preliminary data.</text>
</comment>
<name>A0A1F5LBT4_PENAI</name>
<gene>
    <name evidence="1" type="ORF">PENARI_c017G11753</name>
</gene>
<dbReference type="GeneID" id="34579179"/>
<protein>
    <submittedName>
        <fullName evidence="1">Uncharacterized protein</fullName>
    </submittedName>
</protein>
<sequence length="262" mass="28270">MAHAKDDNTFIGHAQIIDTQALGGLQSFRGYLPPWLGGHNQTYESLSLSPMLKALKTASEAYVKASTSTVQIAIPFPASHAVFDIFHSTLKTLSVHMHSSTASLTSTGLLAGLYSYGIGPGQCFTSPSDPSKLFLTVEYTRSALTALVVFEDCEPFSAHQVKLEKALRDLTRLPLTVDGETMESFSYVLLLGESAGDPLLRDALKDFLGKHRQSDNLLAAAVDRLKWTIDPVFAGATSAARRDLEQATNSALNPDNLCQAPV</sequence>
<evidence type="ECO:0000313" key="1">
    <source>
        <dbReference type="EMBL" id="OGE50391.1"/>
    </source>
</evidence>
<dbReference type="EMBL" id="LXJU01000017">
    <property type="protein sequence ID" value="OGE50391.1"/>
    <property type="molecule type" value="Genomic_DNA"/>
</dbReference>
<evidence type="ECO:0000313" key="2">
    <source>
        <dbReference type="Proteomes" id="UP000177622"/>
    </source>
</evidence>
<accession>A0A1F5LBT4</accession>
<dbReference type="AlphaFoldDB" id="A0A1F5LBT4"/>
<organism evidence="1 2">
    <name type="scientific">Penicillium arizonense</name>
    <dbReference type="NCBI Taxonomy" id="1835702"/>
    <lineage>
        <taxon>Eukaryota</taxon>
        <taxon>Fungi</taxon>
        <taxon>Dikarya</taxon>
        <taxon>Ascomycota</taxon>
        <taxon>Pezizomycotina</taxon>
        <taxon>Eurotiomycetes</taxon>
        <taxon>Eurotiomycetidae</taxon>
        <taxon>Eurotiales</taxon>
        <taxon>Aspergillaceae</taxon>
        <taxon>Penicillium</taxon>
    </lineage>
</organism>
<proteinExistence type="predicted"/>
<dbReference type="OrthoDB" id="4357518at2759"/>